<dbReference type="SMART" id="SM00382">
    <property type="entry name" value="AAA"/>
    <property type="match status" value="1"/>
</dbReference>
<evidence type="ECO:0000256" key="1">
    <source>
        <dbReference type="ARBA" id="ARBA00022705"/>
    </source>
</evidence>
<evidence type="ECO:0000259" key="2">
    <source>
        <dbReference type="SMART" id="SM00382"/>
    </source>
</evidence>
<dbReference type="GO" id="GO:0006281">
    <property type="term" value="P:DNA repair"/>
    <property type="evidence" value="ECO:0007669"/>
    <property type="project" value="TreeGrafter"/>
</dbReference>
<dbReference type="Gene3D" id="3.40.50.300">
    <property type="entry name" value="P-loop containing nucleotide triphosphate hydrolases"/>
    <property type="match status" value="2"/>
</dbReference>
<dbReference type="GO" id="GO:0005634">
    <property type="term" value="C:nucleus"/>
    <property type="evidence" value="ECO:0007669"/>
    <property type="project" value="TreeGrafter"/>
</dbReference>
<accession>A0A1X7TWA2</accession>
<dbReference type="CDD" id="cd00009">
    <property type="entry name" value="AAA"/>
    <property type="match status" value="1"/>
</dbReference>
<name>A0A1X7TWA2_AMPQE</name>
<dbReference type="Pfam" id="PF13177">
    <property type="entry name" value="DNA_pol3_delta2"/>
    <property type="match status" value="1"/>
</dbReference>
<dbReference type="GO" id="GO:0006261">
    <property type="term" value="P:DNA-templated DNA replication"/>
    <property type="evidence" value="ECO:0007669"/>
    <property type="project" value="TreeGrafter"/>
</dbReference>
<dbReference type="AlphaFoldDB" id="A0A1X7TWA2"/>
<dbReference type="InParanoid" id="A0A1X7TWA2"/>
<dbReference type="eggNOG" id="KOG2035">
    <property type="taxonomic scope" value="Eukaryota"/>
</dbReference>
<keyword evidence="1" id="KW-0235">DNA replication</keyword>
<dbReference type="OrthoDB" id="761538at2759"/>
<organism evidence="3">
    <name type="scientific">Amphimedon queenslandica</name>
    <name type="common">Sponge</name>
    <dbReference type="NCBI Taxonomy" id="400682"/>
    <lineage>
        <taxon>Eukaryota</taxon>
        <taxon>Metazoa</taxon>
        <taxon>Porifera</taxon>
        <taxon>Demospongiae</taxon>
        <taxon>Heteroscleromorpha</taxon>
        <taxon>Haplosclerida</taxon>
        <taxon>Niphatidae</taxon>
        <taxon>Amphimedon</taxon>
    </lineage>
</organism>
<dbReference type="PANTHER" id="PTHR11669:SF1">
    <property type="entry name" value="REPLICATION FACTOR C SUBUNIT 3"/>
    <property type="match status" value="1"/>
</dbReference>
<dbReference type="InterPro" id="IPR003593">
    <property type="entry name" value="AAA+_ATPase"/>
</dbReference>
<sequence length="185" mass="20821">MICNVPPETKAPMKQPMEIRTLPDPVDKYRPTNLNKLHYHQEQAASLKRLVQSDDFPHLLIYGPSGAGKKTRMVCILCEFDAGIHDRVVIMGLLKEVAQSHSLDTSHKDFKVVVLTEVDRLTKDAQHALRHTMELYTGTCRLILVCNSTSKLIPAIKSRCLAVRVPAPTIDEICSVLQYVVIKNH</sequence>
<dbReference type="InterPro" id="IPR050238">
    <property type="entry name" value="DNA_Rep/Repair_Clamp_Loader"/>
</dbReference>
<dbReference type="InterPro" id="IPR027417">
    <property type="entry name" value="P-loop_NTPase"/>
</dbReference>
<dbReference type="STRING" id="400682.A0A1X7TWA2"/>
<dbReference type="GO" id="GO:0005663">
    <property type="term" value="C:DNA replication factor C complex"/>
    <property type="evidence" value="ECO:0007669"/>
    <property type="project" value="TreeGrafter"/>
</dbReference>
<dbReference type="EnsemblMetazoa" id="Aqu2.1.19213_001">
    <property type="protein sequence ID" value="Aqu2.1.19213_001"/>
    <property type="gene ID" value="Aqu2.1.19213"/>
</dbReference>
<feature type="domain" description="AAA+ ATPase" evidence="2">
    <location>
        <begin position="55"/>
        <end position="171"/>
    </location>
</feature>
<dbReference type="SUPFAM" id="SSF52540">
    <property type="entry name" value="P-loop containing nucleoside triphosphate hydrolases"/>
    <property type="match status" value="1"/>
</dbReference>
<evidence type="ECO:0000313" key="3">
    <source>
        <dbReference type="EnsemblMetazoa" id="Aqu2.1.19213_001"/>
    </source>
</evidence>
<dbReference type="PANTHER" id="PTHR11669">
    <property type="entry name" value="REPLICATION FACTOR C / DNA POLYMERASE III GAMMA-TAU SUBUNIT"/>
    <property type="match status" value="1"/>
</dbReference>
<reference evidence="3" key="1">
    <citation type="submission" date="2017-05" db="UniProtKB">
        <authorList>
            <consortium name="EnsemblMetazoa"/>
        </authorList>
    </citation>
    <scope>IDENTIFICATION</scope>
</reference>
<protein>
    <recommendedName>
        <fullName evidence="2">AAA+ ATPase domain-containing protein</fullName>
    </recommendedName>
</protein>
<dbReference type="GO" id="GO:0003689">
    <property type="term" value="F:DNA clamp loader activity"/>
    <property type="evidence" value="ECO:0007669"/>
    <property type="project" value="TreeGrafter"/>
</dbReference>
<proteinExistence type="predicted"/>